<proteinExistence type="predicted"/>
<evidence type="ECO:0000259" key="2">
    <source>
        <dbReference type="Pfam" id="PF04548"/>
    </source>
</evidence>
<evidence type="ECO:0000313" key="3">
    <source>
        <dbReference type="EMBL" id="CAD9239093.1"/>
    </source>
</evidence>
<dbReference type="PROSITE" id="PS00675">
    <property type="entry name" value="SIGMA54_INTERACT_1"/>
    <property type="match status" value="1"/>
</dbReference>
<dbReference type="InterPro" id="IPR027417">
    <property type="entry name" value="P-loop_NTPase"/>
</dbReference>
<dbReference type="InterPro" id="IPR006703">
    <property type="entry name" value="G_AIG1"/>
</dbReference>
<dbReference type="PANTHER" id="PTHR32046:SF11">
    <property type="entry name" value="IMMUNE-ASSOCIATED NUCLEOTIDE-BINDING PROTEIN 10-LIKE"/>
    <property type="match status" value="1"/>
</dbReference>
<dbReference type="InterPro" id="IPR025662">
    <property type="entry name" value="Sigma_54_int_dom_ATP-bd_1"/>
</dbReference>
<dbReference type="EMBL" id="HBGI01001275">
    <property type="protein sequence ID" value="CAD9239093.1"/>
    <property type="molecule type" value="Transcribed_RNA"/>
</dbReference>
<keyword evidence="1" id="KW-0547">Nucleotide-binding</keyword>
<accession>A0A7S1XIE2</accession>
<dbReference type="Gene3D" id="3.40.50.300">
    <property type="entry name" value="P-loop containing nucleotide triphosphate hydrolases"/>
    <property type="match status" value="1"/>
</dbReference>
<feature type="domain" description="AIG1-type G" evidence="2">
    <location>
        <begin position="10"/>
        <end position="142"/>
    </location>
</feature>
<sequence>MVNHDGEPLQIILIGETGVGKSTLSNFLYSGVSGQVEGQETFKRGHGAESCTSDTKREYFKFNGQTLSIVDTPGLNDSGGDDKVVLQAFRKFLDENQNASAVVLVLNGTAPRITPFHQEMFRMVREIFGDDVDKILGVCLTNVAYSSSAIKKRKSKNQSDDSMKDSPIELLKKNNIFCPRKQNWYIIDAEYDPEEEEESRIALASRERLLQWAANNPIVKTTFRIDLEQKEQMYLQVAKETGELRKSLLELSDVVFQKLGELVPPTATFKRKTNNEYFEHQPNKVKNGFIGIISFCMFVKVDRVQITFKSTDGDGDDSDDRMVETLLYAVKDFTLKTLQRMLTNKEIGLRDFKVSQWARRGGELKEDISHITLVLCGTKGFAALAQAATHEAAEITKSKTNRQETSWKC</sequence>
<evidence type="ECO:0000256" key="1">
    <source>
        <dbReference type="ARBA" id="ARBA00022741"/>
    </source>
</evidence>
<dbReference type="PANTHER" id="PTHR32046">
    <property type="entry name" value="G DOMAIN-CONTAINING PROTEIN"/>
    <property type="match status" value="1"/>
</dbReference>
<dbReference type="AlphaFoldDB" id="A0A7S1XIE2"/>
<name>A0A7S1XIE2_9RHOD</name>
<protein>
    <recommendedName>
        <fullName evidence="2">AIG1-type G domain-containing protein</fullName>
    </recommendedName>
</protein>
<dbReference type="SUPFAM" id="SSF52540">
    <property type="entry name" value="P-loop containing nucleoside triphosphate hydrolases"/>
    <property type="match status" value="1"/>
</dbReference>
<dbReference type="GO" id="GO:0005525">
    <property type="term" value="F:GTP binding"/>
    <property type="evidence" value="ECO:0007669"/>
    <property type="project" value="InterPro"/>
</dbReference>
<reference evidence="3" key="1">
    <citation type="submission" date="2021-01" db="EMBL/GenBank/DDBJ databases">
        <authorList>
            <person name="Corre E."/>
            <person name="Pelletier E."/>
            <person name="Niang G."/>
            <person name="Scheremetjew M."/>
            <person name="Finn R."/>
            <person name="Kale V."/>
            <person name="Holt S."/>
            <person name="Cochrane G."/>
            <person name="Meng A."/>
            <person name="Brown T."/>
            <person name="Cohen L."/>
        </authorList>
    </citation>
    <scope>NUCLEOTIDE SEQUENCE</scope>
    <source>
        <strain evidence="3">CCMP3124</strain>
    </source>
</reference>
<gene>
    <name evidence="3" type="ORF">EAUS1353_LOCUS825</name>
</gene>
<dbReference type="Pfam" id="PF04548">
    <property type="entry name" value="AIG1"/>
    <property type="match status" value="1"/>
</dbReference>
<organism evidence="3">
    <name type="scientific">Erythrolobus australicus</name>
    <dbReference type="NCBI Taxonomy" id="1077150"/>
    <lineage>
        <taxon>Eukaryota</taxon>
        <taxon>Rhodophyta</taxon>
        <taxon>Bangiophyceae</taxon>
        <taxon>Porphyridiales</taxon>
        <taxon>Porphyridiaceae</taxon>
        <taxon>Erythrolobus</taxon>
    </lineage>
</organism>